<evidence type="ECO:0000313" key="6">
    <source>
        <dbReference type="Proteomes" id="UP000285624"/>
    </source>
</evidence>
<evidence type="ECO:0000313" key="3">
    <source>
        <dbReference type="EMBL" id="KAG2528240.1"/>
    </source>
</evidence>
<reference evidence="6 7" key="2">
    <citation type="submission" date="2018-07" db="EMBL/GenBank/DDBJ databases">
        <title>Genome sequencing of oomycete isolates from Chile give support for New Zealand origin for Phytophthora kernoviae and make available the first Nothophytophthora sp. genome.</title>
        <authorList>
            <person name="Studholme D.J."/>
            <person name="Sanfuentes E."/>
            <person name="Panda P."/>
            <person name="Hill R."/>
            <person name="Sambles C."/>
            <person name="Grant M."/>
            <person name="Williams N.M."/>
            <person name="Mcdougal R.L."/>
        </authorList>
    </citation>
    <scope>NUCLEOTIDE SEQUENCE [LARGE SCALE GENOMIC DNA]</scope>
    <source>
        <strain evidence="4">Chile2</strain>
        <strain evidence="5">Chile4</strain>
    </source>
</reference>
<evidence type="ECO:0000256" key="1">
    <source>
        <dbReference type="SAM" id="Coils"/>
    </source>
</evidence>
<dbReference type="Proteomes" id="UP000285624">
    <property type="component" value="Unassembled WGS sequence"/>
</dbReference>
<evidence type="ECO:0000313" key="4">
    <source>
        <dbReference type="EMBL" id="RLN02572.1"/>
    </source>
</evidence>
<name>A0A3R7GQF5_9STRA</name>
<evidence type="ECO:0000313" key="2">
    <source>
        <dbReference type="EMBL" id="KAG2502577.1"/>
    </source>
</evidence>
<keyword evidence="6" id="KW-1185">Reference proteome</keyword>
<reference evidence="2" key="3">
    <citation type="submission" date="2020-06" db="EMBL/GenBank/DDBJ databases">
        <authorList>
            <person name="Studholme D.J."/>
        </authorList>
    </citation>
    <scope>NUCLEOTIDE SEQUENCE</scope>
    <source>
        <strain evidence="2">NZFS 2646</strain>
        <strain evidence="3">NZFS 3630</strain>
    </source>
</reference>
<evidence type="ECO:0000313" key="5">
    <source>
        <dbReference type="EMBL" id="RLN73439.1"/>
    </source>
</evidence>
<comment type="caution">
    <text evidence="5">The sequence shown here is derived from an EMBL/GenBank/DDBJ whole genome shotgun (WGS) entry which is preliminary data.</text>
</comment>
<feature type="coiled-coil region" evidence="1">
    <location>
        <begin position="31"/>
        <end position="65"/>
    </location>
</feature>
<evidence type="ECO:0000313" key="7">
    <source>
        <dbReference type="Proteomes" id="UP000285883"/>
    </source>
</evidence>
<gene>
    <name evidence="4" type="ORF">BBI17_003441</name>
    <name evidence="5" type="ORF">BBO99_00009406</name>
    <name evidence="2" type="ORF">JM16_009577</name>
    <name evidence="3" type="ORF">JM18_003226</name>
</gene>
<keyword evidence="1" id="KW-0175">Coiled coil</keyword>
<protein>
    <submittedName>
        <fullName evidence="5">Uncharacterized protein</fullName>
    </submittedName>
</protein>
<organism evidence="5 6">
    <name type="scientific">Phytophthora kernoviae</name>
    <dbReference type="NCBI Taxonomy" id="325452"/>
    <lineage>
        <taxon>Eukaryota</taxon>
        <taxon>Sar</taxon>
        <taxon>Stramenopiles</taxon>
        <taxon>Oomycota</taxon>
        <taxon>Peronosporomycetes</taxon>
        <taxon>Peronosporales</taxon>
        <taxon>Peronosporaceae</taxon>
        <taxon>Phytophthora</taxon>
    </lineage>
</organism>
<dbReference type="AlphaFoldDB" id="A0A3R7GQF5"/>
<dbReference type="EMBL" id="MBDN02000761">
    <property type="protein sequence ID" value="RLN73439.1"/>
    <property type="molecule type" value="Genomic_DNA"/>
</dbReference>
<dbReference type="Proteomes" id="UP000792063">
    <property type="component" value="Unassembled WGS sequence"/>
</dbReference>
<dbReference type="Proteomes" id="UP000785171">
    <property type="component" value="Unassembled WGS sequence"/>
</dbReference>
<accession>A0A3R7GQF5</accession>
<reference evidence="2" key="1">
    <citation type="journal article" date="2015" name="Genom Data">
        <title>Genome sequences of six Phytophthora species associated with forests in New Zealand.</title>
        <authorList>
            <person name="Studholme D.J."/>
            <person name="McDougal R.L."/>
            <person name="Sambles C."/>
            <person name="Hansen E."/>
            <person name="Hardy G."/>
            <person name="Grant M."/>
            <person name="Ganley R.J."/>
            <person name="Williams N.M."/>
        </authorList>
    </citation>
    <scope>NUCLEOTIDE SEQUENCE</scope>
    <source>
        <strain evidence="2">NZFS 2646</strain>
        <strain evidence="3">NZFS 3630</strain>
    </source>
</reference>
<sequence length="76" mass="9391">MKDQHKFLGDDWAREVKRLLDKKYDSTQRFREDVRKIYHEREENKQALEEEVHVLNEKLKDAAMHRQILELQLRQS</sequence>
<dbReference type="EMBL" id="JPWU03000064">
    <property type="protein sequence ID" value="KAG2528240.1"/>
    <property type="molecule type" value="Genomic_DNA"/>
</dbReference>
<dbReference type="EMBL" id="JPWV03001125">
    <property type="protein sequence ID" value="KAG2502577.1"/>
    <property type="molecule type" value="Genomic_DNA"/>
</dbReference>
<dbReference type="Proteomes" id="UP000285883">
    <property type="component" value="Unassembled WGS sequence"/>
</dbReference>
<dbReference type="EMBL" id="MAYM02002182">
    <property type="protein sequence ID" value="RLN02572.1"/>
    <property type="molecule type" value="Genomic_DNA"/>
</dbReference>
<proteinExistence type="predicted"/>